<dbReference type="Proteomes" id="UP001491310">
    <property type="component" value="Unassembled WGS sequence"/>
</dbReference>
<reference evidence="1 2" key="1">
    <citation type="journal article" date="2024" name="Nat. Commun.">
        <title>Phylogenomics reveals the evolutionary origins of lichenization in chlorophyte algae.</title>
        <authorList>
            <person name="Puginier C."/>
            <person name="Libourel C."/>
            <person name="Otte J."/>
            <person name="Skaloud P."/>
            <person name="Haon M."/>
            <person name="Grisel S."/>
            <person name="Petersen M."/>
            <person name="Berrin J.G."/>
            <person name="Delaux P.M."/>
            <person name="Dal Grande F."/>
            <person name="Keller J."/>
        </authorList>
    </citation>
    <scope>NUCLEOTIDE SEQUENCE [LARGE SCALE GENOMIC DNA]</scope>
    <source>
        <strain evidence="1 2">SAG 216-7</strain>
    </source>
</reference>
<gene>
    <name evidence="1" type="ORF">WJX75_002890</name>
</gene>
<dbReference type="EMBL" id="JALJOT010000008">
    <property type="protein sequence ID" value="KAK9908113.1"/>
    <property type="molecule type" value="Genomic_DNA"/>
</dbReference>
<keyword evidence="2" id="KW-1185">Reference proteome</keyword>
<name>A0ABR2YMJ3_9CHLO</name>
<proteinExistence type="predicted"/>
<protein>
    <submittedName>
        <fullName evidence="1">Uncharacterized protein</fullName>
    </submittedName>
</protein>
<accession>A0ABR2YMJ3</accession>
<comment type="caution">
    <text evidence="1">The sequence shown here is derived from an EMBL/GenBank/DDBJ whole genome shotgun (WGS) entry which is preliminary data.</text>
</comment>
<sequence>MVYKQVFPDADETLGGSIHGPENWQSCPNKCINRFLFGDVKPKVLWNGTICKEKPNNKWTADVYVDFVVLSDVEDGAWPHEASEEMSEEVGGIIQLRTVLQLHKQHCSICEDDIQAQQALLKQDKGAARAVPCIRKVFITPGWYEEIQAKLQRWHPQGASMKEP</sequence>
<organism evidence="1 2">
    <name type="scientific">Coccomyxa subellipsoidea</name>
    <dbReference type="NCBI Taxonomy" id="248742"/>
    <lineage>
        <taxon>Eukaryota</taxon>
        <taxon>Viridiplantae</taxon>
        <taxon>Chlorophyta</taxon>
        <taxon>core chlorophytes</taxon>
        <taxon>Trebouxiophyceae</taxon>
        <taxon>Trebouxiophyceae incertae sedis</taxon>
        <taxon>Coccomyxaceae</taxon>
        <taxon>Coccomyxa</taxon>
    </lineage>
</organism>
<evidence type="ECO:0000313" key="1">
    <source>
        <dbReference type="EMBL" id="KAK9908113.1"/>
    </source>
</evidence>
<evidence type="ECO:0000313" key="2">
    <source>
        <dbReference type="Proteomes" id="UP001491310"/>
    </source>
</evidence>